<proteinExistence type="predicted"/>
<dbReference type="Proteomes" id="UP000184387">
    <property type="component" value="Unassembled WGS sequence"/>
</dbReference>
<sequence length="61" mass="6823">MPEISRIRYMGDAKPARRALRGGKPSMQPAGNNFRLPHEGAPQSSRAQRRAALKINREARP</sequence>
<dbReference type="AlphaFoldDB" id="A0A1M6Q0K0"/>
<accession>A0A1M6Q0K0</accession>
<evidence type="ECO:0000313" key="2">
    <source>
        <dbReference type="EMBL" id="SHK13692.1"/>
    </source>
</evidence>
<organism evidence="2 3">
    <name type="scientific">Muricoccus roseus</name>
    <dbReference type="NCBI Taxonomy" id="198092"/>
    <lineage>
        <taxon>Bacteria</taxon>
        <taxon>Pseudomonadati</taxon>
        <taxon>Pseudomonadota</taxon>
        <taxon>Alphaproteobacteria</taxon>
        <taxon>Acetobacterales</taxon>
        <taxon>Roseomonadaceae</taxon>
        <taxon>Muricoccus</taxon>
    </lineage>
</organism>
<protein>
    <submittedName>
        <fullName evidence="2">Uncharacterized protein</fullName>
    </submittedName>
</protein>
<keyword evidence="3" id="KW-1185">Reference proteome</keyword>
<dbReference type="EMBL" id="FQZF01000033">
    <property type="protein sequence ID" value="SHK13692.1"/>
    <property type="molecule type" value="Genomic_DNA"/>
</dbReference>
<name>A0A1M6Q0K0_9PROT</name>
<gene>
    <name evidence="2" type="ORF">SAMN02745194_04264</name>
</gene>
<evidence type="ECO:0000313" key="3">
    <source>
        <dbReference type="Proteomes" id="UP000184387"/>
    </source>
</evidence>
<feature type="region of interest" description="Disordered" evidence="1">
    <location>
        <begin position="1"/>
        <end position="61"/>
    </location>
</feature>
<dbReference type="STRING" id="198092.SAMN02745194_04264"/>
<evidence type="ECO:0000256" key="1">
    <source>
        <dbReference type="SAM" id="MobiDB-lite"/>
    </source>
</evidence>
<feature type="compositionally biased region" description="Basic and acidic residues" evidence="1">
    <location>
        <begin position="1"/>
        <end position="15"/>
    </location>
</feature>
<reference evidence="2 3" key="1">
    <citation type="submission" date="2016-11" db="EMBL/GenBank/DDBJ databases">
        <authorList>
            <person name="Jaros S."/>
            <person name="Januszkiewicz K."/>
            <person name="Wedrychowicz H."/>
        </authorList>
    </citation>
    <scope>NUCLEOTIDE SEQUENCE [LARGE SCALE GENOMIC DNA]</scope>
    <source>
        <strain evidence="2 3">DSM 14916</strain>
    </source>
</reference>